<reference evidence="2 3" key="1">
    <citation type="journal article" date="2020" name="Genome Biol. Evol.">
        <title>A new high-quality draft genome assembly of the Chinese cordyceps Ophiocordyceps sinensis.</title>
        <authorList>
            <person name="Shu R."/>
            <person name="Zhang J."/>
            <person name="Meng Q."/>
            <person name="Zhang H."/>
            <person name="Zhou G."/>
            <person name="Li M."/>
            <person name="Wu P."/>
            <person name="Zhao Y."/>
            <person name="Chen C."/>
            <person name="Qin Q."/>
        </authorList>
    </citation>
    <scope>NUCLEOTIDE SEQUENCE [LARGE SCALE GENOMIC DNA]</scope>
    <source>
        <strain evidence="2 3">IOZ07</strain>
    </source>
</reference>
<dbReference type="EMBL" id="JAAVMX010000002">
    <property type="protein sequence ID" value="KAF4512066.1"/>
    <property type="molecule type" value="Genomic_DNA"/>
</dbReference>
<organism evidence="2 3">
    <name type="scientific">Ophiocordyceps sinensis</name>
    <dbReference type="NCBI Taxonomy" id="72228"/>
    <lineage>
        <taxon>Eukaryota</taxon>
        <taxon>Fungi</taxon>
        <taxon>Dikarya</taxon>
        <taxon>Ascomycota</taxon>
        <taxon>Pezizomycotina</taxon>
        <taxon>Sordariomycetes</taxon>
        <taxon>Hypocreomycetidae</taxon>
        <taxon>Hypocreales</taxon>
        <taxon>Ophiocordycipitaceae</taxon>
        <taxon>Ophiocordyceps</taxon>
    </lineage>
</organism>
<keyword evidence="3" id="KW-1185">Reference proteome</keyword>
<dbReference type="Proteomes" id="UP000557566">
    <property type="component" value="Unassembled WGS sequence"/>
</dbReference>
<evidence type="ECO:0000256" key="1">
    <source>
        <dbReference type="SAM" id="MobiDB-lite"/>
    </source>
</evidence>
<sequence>MAPERDLGRPDPVIPRRKQIGTMGKGPRRPAPFRFWKTKRDAGPLLGRSWWLSVMMKEGNDRSASRQSAKPAIDDMSSKAIADLLASARALGTLNGSMSLACSAPPD</sequence>
<evidence type="ECO:0000313" key="3">
    <source>
        <dbReference type="Proteomes" id="UP000557566"/>
    </source>
</evidence>
<evidence type="ECO:0000313" key="2">
    <source>
        <dbReference type="EMBL" id="KAF4512066.1"/>
    </source>
</evidence>
<comment type="caution">
    <text evidence="2">The sequence shown here is derived from an EMBL/GenBank/DDBJ whole genome shotgun (WGS) entry which is preliminary data.</text>
</comment>
<dbReference type="AlphaFoldDB" id="A0A8H4PWY9"/>
<accession>A0A8H4PWY9</accession>
<protein>
    <submittedName>
        <fullName evidence="2">Uncharacterized protein</fullName>
    </submittedName>
</protein>
<name>A0A8H4PWY9_9HYPO</name>
<gene>
    <name evidence="2" type="ORF">G6O67_001249</name>
</gene>
<proteinExistence type="predicted"/>
<feature type="region of interest" description="Disordered" evidence="1">
    <location>
        <begin position="1"/>
        <end position="34"/>
    </location>
</feature>